<dbReference type="InterPro" id="IPR003660">
    <property type="entry name" value="HAMP_dom"/>
</dbReference>
<feature type="domain" description="HAMP" evidence="10">
    <location>
        <begin position="296"/>
        <end position="349"/>
    </location>
</feature>
<proteinExistence type="inferred from homology"/>
<dbReference type="InterPro" id="IPR032255">
    <property type="entry name" value="HBM"/>
</dbReference>
<dbReference type="SMART" id="SM01358">
    <property type="entry name" value="HBM"/>
    <property type="match status" value="1"/>
</dbReference>
<accession>A0ABT3A8D8</accession>
<evidence type="ECO:0000256" key="3">
    <source>
        <dbReference type="ARBA" id="ARBA00022989"/>
    </source>
</evidence>
<keyword evidence="4 8" id="KW-0472">Membrane</keyword>
<evidence type="ECO:0000313" key="12">
    <source>
        <dbReference type="Proteomes" id="UP001652504"/>
    </source>
</evidence>
<feature type="transmembrane region" description="Helical" evidence="8">
    <location>
        <begin position="273"/>
        <end position="299"/>
    </location>
</feature>
<feature type="domain" description="Methyl-accepting transducer" evidence="9">
    <location>
        <begin position="354"/>
        <end position="590"/>
    </location>
</feature>
<keyword evidence="12" id="KW-1185">Reference proteome</keyword>
<dbReference type="Pfam" id="PF00015">
    <property type="entry name" value="MCPsignal"/>
    <property type="match status" value="1"/>
</dbReference>
<dbReference type="Proteomes" id="UP001652504">
    <property type="component" value="Unassembled WGS sequence"/>
</dbReference>
<evidence type="ECO:0000256" key="7">
    <source>
        <dbReference type="PROSITE-ProRule" id="PRU00284"/>
    </source>
</evidence>
<evidence type="ECO:0000313" key="11">
    <source>
        <dbReference type="EMBL" id="MCV2884940.1"/>
    </source>
</evidence>
<protein>
    <submittedName>
        <fullName evidence="11">Methyl-accepting chemotaxis protein</fullName>
    </submittedName>
</protein>
<dbReference type="CDD" id="cd11386">
    <property type="entry name" value="MCP_signal"/>
    <property type="match status" value="1"/>
</dbReference>
<organism evidence="11 12">
    <name type="scientific">Fluctibacter corallii</name>
    <dbReference type="NCBI Taxonomy" id="2984329"/>
    <lineage>
        <taxon>Bacteria</taxon>
        <taxon>Pseudomonadati</taxon>
        <taxon>Pseudomonadota</taxon>
        <taxon>Gammaproteobacteria</taxon>
        <taxon>Alteromonadales</taxon>
        <taxon>Alteromonadaceae</taxon>
        <taxon>Fluctibacter</taxon>
    </lineage>
</organism>
<evidence type="ECO:0000256" key="5">
    <source>
        <dbReference type="ARBA" id="ARBA00023224"/>
    </source>
</evidence>
<comment type="similarity">
    <text evidence="6">Belongs to the methyl-accepting chemotaxis (MCP) protein family.</text>
</comment>
<dbReference type="PROSITE" id="PS50885">
    <property type="entry name" value="HAMP"/>
    <property type="match status" value="1"/>
</dbReference>
<evidence type="ECO:0000259" key="10">
    <source>
        <dbReference type="PROSITE" id="PS50885"/>
    </source>
</evidence>
<dbReference type="Gene3D" id="1.10.287.950">
    <property type="entry name" value="Methyl-accepting chemotaxis protein"/>
    <property type="match status" value="1"/>
</dbReference>
<keyword evidence="3 8" id="KW-1133">Transmembrane helix</keyword>
<evidence type="ECO:0000256" key="4">
    <source>
        <dbReference type="ARBA" id="ARBA00023136"/>
    </source>
</evidence>
<evidence type="ECO:0000256" key="6">
    <source>
        <dbReference type="ARBA" id="ARBA00029447"/>
    </source>
</evidence>
<dbReference type="SMART" id="SM00283">
    <property type="entry name" value="MA"/>
    <property type="match status" value="1"/>
</dbReference>
<sequence>MSIFQKLTVRRRLIVNAVVVGIGFLILIGLSMFEINNQTKIGLALRDLESISTQVFILRRNEKDFLMRKDLKYAEDHDKNYAKLKVHIEALRQFFDDTGIETAPFSALGQRVDEYHEAFSRLVELQKEIGLHPKDGLYGGLRAAVHSVEEALKSQSDYKLLAAMLQLRRNEKDFMLREDMKYLDRFNGNVEAFRQAVLDAGYAPDLTQQLGDAIDSYQRQFRALVEKQQQLGLTPEMGVLGEMRQAIHNTETSLDALDKLGRESLEAQKTKTLIFQIVLFILIFSVVMVLVMLTAASIVKPLVKMRSIVHKSRENNDLTLRTQIQGKDEIASLSEFVDSLLDAFQSLIKDVHTASITLDRATENLSENVQLTSSSMLRQQAESDMVATAANEMEASIAEVANNTTAMAERAESTNNDTIARKKEIDESVRQINVLSSKLNSVTDVVNQLEVDSQTIGSVLDVIRGIAEQTNLLALNAAIEAARAGEQGRGFAVVADEVRNLAMRTQESTREIESIISTLQERTSSIVSEMQECQKQGEDSAKQVANASASLAETTNNIRAIMEMTTQVAEAIRQQNMVTSEVNENVLKIRDITTEVSESAGKNAQDSASVKEQAKILSKVVRKFKTA</sequence>
<evidence type="ECO:0000259" key="9">
    <source>
        <dbReference type="PROSITE" id="PS50111"/>
    </source>
</evidence>
<evidence type="ECO:0000256" key="1">
    <source>
        <dbReference type="ARBA" id="ARBA00004141"/>
    </source>
</evidence>
<name>A0ABT3A8D8_9ALTE</name>
<dbReference type="PROSITE" id="PS50111">
    <property type="entry name" value="CHEMOTAXIS_TRANSDUC_2"/>
    <property type="match status" value="1"/>
</dbReference>
<dbReference type="EMBL" id="JAOWKX010000004">
    <property type="protein sequence ID" value="MCV2884940.1"/>
    <property type="molecule type" value="Genomic_DNA"/>
</dbReference>
<evidence type="ECO:0000256" key="2">
    <source>
        <dbReference type="ARBA" id="ARBA00022692"/>
    </source>
</evidence>
<evidence type="ECO:0000256" key="8">
    <source>
        <dbReference type="SAM" id="Phobius"/>
    </source>
</evidence>
<dbReference type="PANTHER" id="PTHR32089">
    <property type="entry name" value="METHYL-ACCEPTING CHEMOTAXIS PROTEIN MCPB"/>
    <property type="match status" value="1"/>
</dbReference>
<dbReference type="SUPFAM" id="SSF58104">
    <property type="entry name" value="Methyl-accepting chemotaxis protein (MCP) signaling domain"/>
    <property type="match status" value="1"/>
</dbReference>
<dbReference type="PANTHER" id="PTHR32089:SF119">
    <property type="entry name" value="METHYL-ACCEPTING CHEMOTAXIS PROTEIN CTPL"/>
    <property type="match status" value="1"/>
</dbReference>
<reference evidence="11 12" key="1">
    <citation type="submission" date="2022-10" db="EMBL/GenBank/DDBJ databases">
        <title>Aestuariibacter sp. AA17 isolated from Montipora capitata coral fragment.</title>
        <authorList>
            <person name="Emsley S.A."/>
            <person name="Pfannmuller K.M."/>
            <person name="Loughran R.M."/>
            <person name="Shlafstein M."/>
            <person name="Papke E."/>
            <person name="Saw J.H."/>
            <person name="Ushijima B."/>
            <person name="Videau P."/>
        </authorList>
    </citation>
    <scope>NUCLEOTIDE SEQUENCE [LARGE SCALE GENOMIC DNA]</scope>
    <source>
        <strain evidence="11 12">AA17</strain>
    </source>
</reference>
<keyword evidence="2 8" id="KW-0812">Transmembrane</keyword>
<feature type="transmembrane region" description="Helical" evidence="8">
    <location>
        <begin position="12"/>
        <end position="33"/>
    </location>
</feature>
<dbReference type="InterPro" id="IPR004089">
    <property type="entry name" value="MCPsignal_dom"/>
</dbReference>
<gene>
    <name evidence="11" type="ORF">OE749_09550</name>
</gene>
<keyword evidence="5 7" id="KW-0807">Transducer</keyword>
<comment type="caution">
    <text evidence="11">The sequence shown here is derived from an EMBL/GenBank/DDBJ whole genome shotgun (WGS) entry which is preliminary data.</text>
</comment>
<comment type="subcellular location">
    <subcellularLocation>
        <location evidence="1">Membrane</location>
        <topology evidence="1">Multi-pass membrane protein</topology>
    </subcellularLocation>
</comment>
<dbReference type="RefSeq" id="WP_263712220.1">
    <property type="nucleotide sequence ID" value="NZ_JAOWKX010000004.1"/>
</dbReference>